<gene>
    <name evidence="10" type="primary">flgE</name>
    <name evidence="10" type="ORF">L2A60_07450</name>
</gene>
<evidence type="ECO:0000259" key="8">
    <source>
        <dbReference type="Pfam" id="PF07559"/>
    </source>
</evidence>
<dbReference type="InterPro" id="IPR011491">
    <property type="entry name" value="FlgE_D2"/>
</dbReference>
<keyword evidence="11" id="KW-1185">Reference proteome</keyword>
<comment type="subcellular location">
    <subcellularLocation>
        <location evidence="1 5">Bacterial flagellum basal body</location>
    </subcellularLocation>
</comment>
<dbReference type="PANTHER" id="PTHR30435">
    <property type="entry name" value="FLAGELLAR PROTEIN"/>
    <property type="match status" value="1"/>
</dbReference>
<proteinExistence type="inferred from homology"/>
<comment type="similarity">
    <text evidence="2 5">Belongs to the flagella basal body rod proteins family.</text>
</comment>
<protein>
    <recommendedName>
        <fullName evidence="3 5">Flagellar hook protein FlgE</fullName>
    </recommendedName>
</protein>
<dbReference type="Pfam" id="PF07559">
    <property type="entry name" value="FlgE_D2"/>
    <property type="match status" value="1"/>
</dbReference>
<sequence length="438" mass="44386">MSIFGALDTAVSGLQSQSSAFTNISDNIANSQSVGYKGVDTNFINYLTQSTATANGSDSVAAHPDYTNTVQGAVTQSSDPLALAISGQGFFAVSEPAATTATGGTMAQSFQEQQYYTRAGDFTLNKDGYLVNGAGAYLDGWSVNPSTGIINTAVLAPIRIAQGTTPPVPTSSVTLSAALPATPTPGQPVSTQVDVYDSLGTLHQLNLSWVQNASNDWTVTLSSPDATPSTIGTAEMKFGATSGNAVPAGTLGSLSNPTGSVTATSYAANGPATLDFSANFGNGAQPISLDLGNFGDTSGLTQYSGTSFNLQGASQNGMPQGNFSNVAIDNRGNVTVNYSNGFSATMAQVPLATFRAPDALQNQSGQLFTASQGSGTATVNAAGTNGGGSLVTGSTESSNVDIATEFTKLIAAQAAYSANAKVITTANQLTQTTINMLP</sequence>
<name>A0ABS9DUX1_9PROT</name>
<evidence type="ECO:0000256" key="5">
    <source>
        <dbReference type="RuleBase" id="RU362116"/>
    </source>
</evidence>
<dbReference type="NCBIfam" id="TIGR03506">
    <property type="entry name" value="FlgEFG_subfam"/>
    <property type="match status" value="1"/>
</dbReference>
<feature type="domain" description="Flagellar hook protein FlgE/F/G-like D1" evidence="9">
    <location>
        <begin position="84"/>
        <end position="159"/>
    </location>
</feature>
<feature type="domain" description="Flagellar basal body rod protein N-terminal" evidence="6">
    <location>
        <begin position="7"/>
        <end position="37"/>
    </location>
</feature>
<evidence type="ECO:0000259" key="9">
    <source>
        <dbReference type="Pfam" id="PF22692"/>
    </source>
</evidence>
<dbReference type="PANTHER" id="PTHR30435:SF1">
    <property type="entry name" value="FLAGELLAR HOOK PROTEIN FLGE"/>
    <property type="match status" value="1"/>
</dbReference>
<evidence type="ECO:0000256" key="3">
    <source>
        <dbReference type="ARBA" id="ARBA00019015"/>
    </source>
</evidence>
<dbReference type="InterPro" id="IPR037058">
    <property type="entry name" value="Falgellar_hook_FlgE_sf"/>
</dbReference>
<dbReference type="InterPro" id="IPR010930">
    <property type="entry name" value="Flg_bb/hook_C_dom"/>
</dbReference>
<dbReference type="InterPro" id="IPR053967">
    <property type="entry name" value="LlgE_F_G-like_D1"/>
</dbReference>
<dbReference type="Pfam" id="PF00460">
    <property type="entry name" value="Flg_bb_rod"/>
    <property type="match status" value="1"/>
</dbReference>
<dbReference type="InterPro" id="IPR001444">
    <property type="entry name" value="Flag_bb_rod_N"/>
</dbReference>
<evidence type="ECO:0000256" key="2">
    <source>
        <dbReference type="ARBA" id="ARBA00009677"/>
    </source>
</evidence>
<comment type="function">
    <text evidence="5">A flexible structure which links the flagellar filament to the drive apparatus in the basal body.</text>
</comment>
<dbReference type="Pfam" id="PF22692">
    <property type="entry name" value="LlgE_F_G_D1"/>
    <property type="match status" value="1"/>
</dbReference>
<evidence type="ECO:0000259" key="6">
    <source>
        <dbReference type="Pfam" id="PF00460"/>
    </source>
</evidence>
<dbReference type="EMBL" id="JAKGBZ010000011">
    <property type="protein sequence ID" value="MCF3946516.1"/>
    <property type="molecule type" value="Genomic_DNA"/>
</dbReference>
<dbReference type="Proteomes" id="UP001521209">
    <property type="component" value="Unassembled WGS sequence"/>
</dbReference>
<keyword evidence="10" id="KW-0969">Cilium</keyword>
<accession>A0ABS9DUX1</accession>
<dbReference type="NCBIfam" id="NF004242">
    <property type="entry name" value="PRK05682.2-1"/>
    <property type="match status" value="1"/>
</dbReference>
<organism evidence="10 11">
    <name type="scientific">Acidiphilium iwatense</name>
    <dbReference type="NCBI Taxonomy" id="768198"/>
    <lineage>
        <taxon>Bacteria</taxon>
        <taxon>Pseudomonadati</taxon>
        <taxon>Pseudomonadota</taxon>
        <taxon>Alphaproteobacteria</taxon>
        <taxon>Acetobacterales</taxon>
        <taxon>Acidocellaceae</taxon>
        <taxon>Acidiphilium</taxon>
    </lineage>
</organism>
<keyword evidence="10" id="KW-0966">Cell projection</keyword>
<feature type="domain" description="Flagellar hook protein FlgE D2" evidence="8">
    <location>
        <begin position="187"/>
        <end position="317"/>
    </location>
</feature>
<dbReference type="RefSeq" id="WP_235703752.1">
    <property type="nucleotide sequence ID" value="NZ_JAKGBZ010000011.1"/>
</dbReference>
<evidence type="ECO:0000313" key="11">
    <source>
        <dbReference type="Proteomes" id="UP001521209"/>
    </source>
</evidence>
<keyword evidence="4 5" id="KW-0975">Bacterial flagellum</keyword>
<dbReference type="InterPro" id="IPR037925">
    <property type="entry name" value="FlgE/F/G-like"/>
</dbReference>
<evidence type="ECO:0000256" key="4">
    <source>
        <dbReference type="ARBA" id="ARBA00023143"/>
    </source>
</evidence>
<dbReference type="Pfam" id="PF06429">
    <property type="entry name" value="Flg_bbr_C"/>
    <property type="match status" value="1"/>
</dbReference>
<feature type="domain" description="Flagellar basal-body/hook protein C-terminal" evidence="7">
    <location>
        <begin position="392"/>
        <end position="436"/>
    </location>
</feature>
<dbReference type="SUPFAM" id="SSF117143">
    <property type="entry name" value="Flagellar hook protein flgE"/>
    <property type="match status" value="1"/>
</dbReference>
<dbReference type="InterPro" id="IPR020013">
    <property type="entry name" value="Flagellar_FlgE/F/G"/>
</dbReference>
<evidence type="ECO:0000256" key="1">
    <source>
        <dbReference type="ARBA" id="ARBA00004117"/>
    </source>
</evidence>
<comment type="caution">
    <text evidence="10">The sequence shown here is derived from an EMBL/GenBank/DDBJ whole genome shotgun (WGS) entry which is preliminary data.</text>
</comment>
<keyword evidence="10" id="KW-0282">Flagellum</keyword>
<dbReference type="Gene3D" id="2.60.98.20">
    <property type="entry name" value="Flagellar hook protein FlgE"/>
    <property type="match status" value="1"/>
</dbReference>
<evidence type="ECO:0000259" key="7">
    <source>
        <dbReference type="Pfam" id="PF06429"/>
    </source>
</evidence>
<evidence type="ECO:0000313" key="10">
    <source>
        <dbReference type="EMBL" id="MCF3946516.1"/>
    </source>
</evidence>
<reference evidence="10 11" key="1">
    <citation type="submission" date="2022-01" db="EMBL/GenBank/DDBJ databases">
        <authorList>
            <person name="Won M."/>
            <person name="Kim S.-J."/>
            <person name="Kwon S.-W."/>
        </authorList>
    </citation>
    <scope>NUCLEOTIDE SEQUENCE [LARGE SCALE GENOMIC DNA]</scope>
    <source>
        <strain evidence="10 11">KCTC 23505</strain>
    </source>
</reference>